<evidence type="ECO:0000313" key="1">
    <source>
        <dbReference type="EMBL" id="QHT90599.1"/>
    </source>
</evidence>
<dbReference type="SUPFAM" id="SSF52540">
    <property type="entry name" value="P-loop containing nucleoside triphosphate hydrolases"/>
    <property type="match status" value="1"/>
</dbReference>
<sequence length="226" mass="27966">MSERCTGSHFVQYAMLENFFIEYSRRHHHLRHFFGHENDMASYTEEEKQTMLMICVVRNPVEWVDSFFKRKHHVPPENRHDIERFLKREWYSIYEQGDKKGQEIMEDRHFLTKKRYPHLLALRETKHDYFLYLEKALHLFPHVLILKYEDLRDDYENTLESIQTRFQLRRKHPHEWKKIVRYKGTYHALYEKKPILLSPEIQDYIWAHVNLEQEKTMGYTHEGKKK</sequence>
<name>A0A6C0ICW0_9ZZZZ</name>
<dbReference type="Gene3D" id="3.40.50.300">
    <property type="entry name" value="P-loop containing nucleotide triphosphate hydrolases"/>
    <property type="match status" value="1"/>
</dbReference>
<proteinExistence type="predicted"/>
<dbReference type="AlphaFoldDB" id="A0A6C0ICW0"/>
<dbReference type="InterPro" id="IPR027417">
    <property type="entry name" value="P-loop_NTPase"/>
</dbReference>
<accession>A0A6C0ICW0</accession>
<reference evidence="1" key="1">
    <citation type="journal article" date="2020" name="Nature">
        <title>Giant virus diversity and host interactions through global metagenomics.</title>
        <authorList>
            <person name="Schulz F."/>
            <person name="Roux S."/>
            <person name="Paez-Espino D."/>
            <person name="Jungbluth S."/>
            <person name="Walsh D.A."/>
            <person name="Denef V.J."/>
            <person name="McMahon K.D."/>
            <person name="Konstantinidis K.T."/>
            <person name="Eloe-Fadrosh E.A."/>
            <person name="Kyrpides N.C."/>
            <person name="Woyke T."/>
        </authorList>
    </citation>
    <scope>NUCLEOTIDE SEQUENCE</scope>
    <source>
        <strain evidence="1">GVMAG-M-3300023184-71</strain>
    </source>
</reference>
<protein>
    <submittedName>
        <fullName evidence="1">Uncharacterized protein</fullName>
    </submittedName>
</protein>
<organism evidence="1">
    <name type="scientific">viral metagenome</name>
    <dbReference type="NCBI Taxonomy" id="1070528"/>
    <lineage>
        <taxon>unclassified sequences</taxon>
        <taxon>metagenomes</taxon>
        <taxon>organismal metagenomes</taxon>
    </lineage>
</organism>
<dbReference type="EMBL" id="MN740156">
    <property type="protein sequence ID" value="QHT90599.1"/>
    <property type="molecule type" value="Genomic_DNA"/>
</dbReference>